<comment type="caution">
    <text evidence="2">The sequence shown here is derived from an EMBL/GenBank/DDBJ whole genome shotgun (WGS) entry which is preliminary data.</text>
</comment>
<evidence type="ECO:0000313" key="3">
    <source>
        <dbReference type="Proteomes" id="UP001627154"/>
    </source>
</evidence>
<dbReference type="EMBL" id="JBJJXI010000108">
    <property type="protein sequence ID" value="KAL3391616.1"/>
    <property type="molecule type" value="Genomic_DNA"/>
</dbReference>
<feature type="compositionally biased region" description="Basic and acidic residues" evidence="1">
    <location>
        <begin position="14"/>
        <end position="25"/>
    </location>
</feature>
<dbReference type="Proteomes" id="UP001627154">
    <property type="component" value="Unassembled WGS sequence"/>
</dbReference>
<evidence type="ECO:0000256" key="1">
    <source>
        <dbReference type="SAM" id="MobiDB-lite"/>
    </source>
</evidence>
<name>A0ABD2WG87_9HYME</name>
<feature type="compositionally biased region" description="Low complexity" evidence="1">
    <location>
        <begin position="57"/>
        <end position="83"/>
    </location>
</feature>
<feature type="region of interest" description="Disordered" evidence="1">
    <location>
        <begin position="301"/>
        <end position="331"/>
    </location>
</feature>
<reference evidence="2 3" key="1">
    <citation type="journal article" date="2024" name="bioRxiv">
        <title>A reference genome for Trichogramma kaykai: A tiny desert-dwelling parasitoid wasp with competing sex-ratio distorters.</title>
        <authorList>
            <person name="Culotta J."/>
            <person name="Lindsey A.R."/>
        </authorList>
    </citation>
    <scope>NUCLEOTIDE SEQUENCE [LARGE SCALE GENOMIC DNA]</scope>
    <source>
        <strain evidence="2 3">KSX58</strain>
    </source>
</reference>
<gene>
    <name evidence="2" type="ORF">TKK_013550</name>
</gene>
<feature type="region of interest" description="Disordered" evidence="1">
    <location>
        <begin position="1"/>
        <end position="92"/>
    </location>
</feature>
<protein>
    <submittedName>
        <fullName evidence="2">Uncharacterized protein</fullName>
    </submittedName>
</protein>
<evidence type="ECO:0000313" key="2">
    <source>
        <dbReference type="EMBL" id="KAL3391616.1"/>
    </source>
</evidence>
<keyword evidence="3" id="KW-1185">Reference proteome</keyword>
<dbReference type="AlphaFoldDB" id="A0ABD2WG87"/>
<accession>A0ABD2WG87</accession>
<sequence>MAPNVRPSKARWYLKMDSKKNERRAAPLTSDIVRERLRNRLRKGKRNGRVTPTAITSSVPPESSDPTVSSVSVSVSSSAAPPSGRAESVSVPSVSGQRIKSIIIVKSPRAQEKSVSRSSARHVQVSAALTSMPPRGASLRLSSARRDQGMSEPARPMSLEEVPEEEYCVAEPAVAYIPTPRDMLAVRAREIAAQQRALLRPPDKTEDIFATSQPISDAAYKAWRADPFQRRPFHQQGKPKTVAKEEAVPEGDLANATPAQDNEEGNGEQNVEEGVVGGQAAAENQRQPEGKNVDLQLSSDEEGAVGGAGNAENWQLVRRRNHSNSSDVETDDDDVSLHLKRAEIEAITRLSLRDEWTLLERRIMKTLRSRRRARALVADTTSGYATLSLDEARPAEKWRETHRRS</sequence>
<organism evidence="2 3">
    <name type="scientific">Trichogramma kaykai</name>
    <dbReference type="NCBI Taxonomy" id="54128"/>
    <lineage>
        <taxon>Eukaryota</taxon>
        <taxon>Metazoa</taxon>
        <taxon>Ecdysozoa</taxon>
        <taxon>Arthropoda</taxon>
        <taxon>Hexapoda</taxon>
        <taxon>Insecta</taxon>
        <taxon>Pterygota</taxon>
        <taxon>Neoptera</taxon>
        <taxon>Endopterygota</taxon>
        <taxon>Hymenoptera</taxon>
        <taxon>Apocrita</taxon>
        <taxon>Proctotrupomorpha</taxon>
        <taxon>Chalcidoidea</taxon>
        <taxon>Trichogrammatidae</taxon>
        <taxon>Trichogramma</taxon>
    </lineage>
</organism>
<proteinExistence type="predicted"/>
<feature type="region of interest" description="Disordered" evidence="1">
    <location>
        <begin position="229"/>
        <end position="272"/>
    </location>
</feature>
<feature type="compositionally biased region" description="Basic residues" evidence="1">
    <location>
        <begin position="39"/>
        <end position="48"/>
    </location>
</feature>